<dbReference type="Pfam" id="PF03108">
    <property type="entry name" value="DBD_Tnp_Mut"/>
    <property type="match status" value="1"/>
</dbReference>
<protein>
    <recommendedName>
        <fullName evidence="1">Transposase MuDR plant domain-containing protein</fullName>
    </recommendedName>
</protein>
<dbReference type="InterPro" id="IPR004332">
    <property type="entry name" value="Transposase_MuDR"/>
</dbReference>
<gene>
    <name evidence="2" type="ORF">CK203_043397</name>
</gene>
<evidence type="ECO:0000313" key="2">
    <source>
        <dbReference type="EMBL" id="RVW93725.1"/>
    </source>
</evidence>
<reference evidence="2 3" key="1">
    <citation type="journal article" date="2018" name="PLoS Genet.">
        <title>Population sequencing reveals clonal diversity and ancestral inbreeding in the grapevine cultivar Chardonnay.</title>
        <authorList>
            <person name="Roach M.J."/>
            <person name="Johnson D.L."/>
            <person name="Bohlmann J."/>
            <person name="van Vuuren H.J."/>
            <person name="Jones S.J."/>
            <person name="Pretorius I.S."/>
            <person name="Schmidt S.A."/>
            <person name="Borneman A.R."/>
        </authorList>
    </citation>
    <scope>NUCLEOTIDE SEQUENCE [LARGE SCALE GENOMIC DNA]</scope>
    <source>
        <strain evidence="3">cv. Chardonnay</strain>
        <tissue evidence="2">Leaf</tissue>
    </source>
</reference>
<name>A0A438IAH3_VITVI</name>
<dbReference type="AlphaFoldDB" id="A0A438IAH3"/>
<dbReference type="EMBL" id="QGNW01000127">
    <property type="protein sequence ID" value="RVW93725.1"/>
    <property type="molecule type" value="Genomic_DNA"/>
</dbReference>
<comment type="caution">
    <text evidence="2">The sequence shown here is derived from an EMBL/GenBank/DDBJ whole genome shotgun (WGS) entry which is preliminary data.</text>
</comment>
<dbReference type="PANTHER" id="PTHR31973">
    <property type="entry name" value="POLYPROTEIN, PUTATIVE-RELATED"/>
    <property type="match status" value="1"/>
</dbReference>
<dbReference type="PANTHER" id="PTHR31973:SF157">
    <property type="entry name" value="SWIM-TYPE DOMAIN-CONTAINING PROTEIN"/>
    <property type="match status" value="1"/>
</dbReference>
<sequence length="401" mass="45356">MMRNGSGKKHRKSVGDEDMGKVMEEDMFCYIHEGGQLVKCVGGFVPYQGGRSKSMVVRRHMSHSDFVSKLCDALHFDQNSIKLEFKVKFEPSCLLPLHDDATLLKMFRFNEMFCHVYVSSSSEVVEGYIAPNSAPSPIVGSNSAHLLPFDVRKQIYSNVTQGGLKIPFMGSGHSFPNVAEFRDAIYLMSIVGRFRYRFKRNSTKHMTVVCTVTKCPWKVTARAIGDSNIIQVHTFHNHHNHSLEDVATCQPLVRSNRASLLIDDVIRSTLGYQPCQICKDFQTQHGMQLTYLQAWNIKKKVNERIYGEPKYYYKLLPWMCEKMVATNPGSIVELGHSSDGHFEQLFVAHSISIYGFAMGCRPIITIDFAHMSRPYRGALFSATAYDANDAMFPLPFGVMSS</sequence>
<proteinExistence type="predicted"/>
<feature type="domain" description="Transposase MuDR plant" evidence="1">
    <location>
        <begin position="169"/>
        <end position="230"/>
    </location>
</feature>
<organism evidence="2 3">
    <name type="scientific">Vitis vinifera</name>
    <name type="common">Grape</name>
    <dbReference type="NCBI Taxonomy" id="29760"/>
    <lineage>
        <taxon>Eukaryota</taxon>
        <taxon>Viridiplantae</taxon>
        <taxon>Streptophyta</taxon>
        <taxon>Embryophyta</taxon>
        <taxon>Tracheophyta</taxon>
        <taxon>Spermatophyta</taxon>
        <taxon>Magnoliopsida</taxon>
        <taxon>eudicotyledons</taxon>
        <taxon>Gunneridae</taxon>
        <taxon>Pentapetalae</taxon>
        <taxon>rosids</taxon>
        <taxon>Vitales</taxon>
        <taxon>Vitaceae</taxon>
        <taxon>Viteae</taxon>
        <taxon>Vitis</taxon>
    </lineage>
</organism>
<accession>A0A438IAH3</accession>
<evidence type="ECO:0000259" key="1">
    <source>
        <dbReference type="Pfam" id="PF03108"/>
    </source>
</evidence>
<dbReference type="Proteomes" id="UP000288805">
    <property type="component" value="Unassembled WGS sequence"/>
</dbReference>
<evidence type="ECO:0000313" key="3">
    <source>
        <dbReference type="Proteomes" id="UP000288805"/>
    </source>
</evidence>